<dbReference type="SUPFAM" id="SSF52540">
    <property type="entry name" value="P-loop containing nucleoside triphosphate hydrolases"/>
    <property type="match status" value="1"/>
</dbReference>
<evidence type="ECO:0000256" key="9">
    <source>
        <dbReference type="SAM" id="Coils"/>
    </source>
</evidence>
<evidence type="ECO:0000256" key="3">
    <source>
        <dbReference type="ARBA" id="ARBA00022741"/>
    </source>
</evidence>
<keyword evidence="9" id="KW-0175">Coiled coil</keyword>
<evidence type="ECO:0000256" key="4">
    <source>
        <dbReference type="ARBA" id="ARBA00022842"/>
    </source>
</evidence>
<dbReference type="PANTHER" id="PTHR10229">
    <property type="entry name" value="GTP-BINDING PROTEIN HFLX"/>
    <property type="match status" value="1"/>
</dbReference>
<dbReference type="PRINTS" id="PR00326">
    <property type="entry name" value="GTP1OBG"/>
</dbReference>
<dbReference type="GO" id="GO:0046872">
    <property type="term" value="F:metal ion binding"/>
    <property type="evidence" value="ECO:0007669"/>
    <property type="project" value="UniProtKB-KW"/>
</dbReference>
<organism evidence="11 12">
    <name type="scientific">Eiseniibacteriota bacterium</name>
    <dbReference type="NCBI Taxonomy" id="2212470"/>
    <lineage>
        <taxon>Bacteria</taxon>
        <taxon>Candidatus Eiseniibacteriota</taxon>
    </lineage>
</organism>
<protein>
    <recommendedName>
        <fullName evidence="6">GTPase HflX</fullName>
    </recommendedName>
    <alternativeName>
        <fullName evidence="6">GTP-binding protein HflX</fullName>
    </alternativeName>
</protein>
<dbReference type="InterPro" id="IPR016496">
    <property type="entry name" value="GTPase_HflX"/>
</dbReference>
<keyword evidence="2 8" id="KW-0479">Metal-binding</keyword>
<evidence type="ECO:0000256" key="5">
    <source>
        <dbReference type="ARBA" id="ARBA00023134"/>
    </source>
</evidence>
<dbReference type="InterPro" id="IPR006073">
    <property type="entry name" value="GTP-bd"/>
</dbReference>
<dbReference type="GO" id="GO:0005737">
    <property type="term" value="C:cytoplasm"/>
    <property type="evidence" value="ECO:0007669"/>
    <property type="project" value="UniProtKB-SubCell"/>
</dbReference>
<evidence type="ECO:0000259" key="10">
    <source>
        <dbReference type="PROSITE" id="PS51705"/>
    </source>
</evidence>
<evidence type="ECO:0000256" key="6">
    <source>
        <dbReference type="HAMAP-Rule" id="MF_00900"/>
    </source>
</evidence>
<dbReference type="GO" id="GO:0043022">
    <property type="term" value="F:ribosome binding"/>
    <property type="evidence" value="ECO:0007669"/>
    <property type="project" value="TreeGrafter"/>
</dbReference>
<comment type="similarity">
    <text evidence="6">Belongs to the TRAFAC class OBG-HflX-like GTPase superfamily. HflX GTPase family.</text>
</comment>
<evidence type="ECO:0000313" key="12">
    <source>
        <dbReference type="Proteomes" id="UP000319829"/>
    </source>
</evidence>
<evidence type="ECO:0000256" key="2">
    <source>
        <dbReference type="ARBA" id="ARBA00022723"/>
    </source>
</evidence>
<evidence type="ECO:0000256" key="7">
    <source>
        <dbReference type="PIRSR" id="PIRSR006809-1"/>
    </source>
</evidence>
<dbReference type="EMBL" id="VBOU01000094">
    <property type="protein sequence ID" value="TMQ52765.1"/>
    <property type="molecule type" value="Genomic_DNA"/>
</dbReference>
<dbReference type="GO" id="GO:0003924">
    <property type="term" value="F:GTPase activity"/>
    <property type="evidence" value="ECO:0007669"/>
    <property type="project" value="UniProtKB-UniRule"/>
</dbReference>
<dbReference type="InterPro" id="IPR025121">
    <property type="entry name" value="GTPase_HflX_N"/>
</dbReference>
<dbReference type="HAMAP" id="MF_00900">
    <property type="entry name" value="GTPase_HflX"/>
    <property type="match status" value="1"/>
</dbReference>
<dbReference type="PIRSF" id="PIRSF006809">
    <property type="entry name" value="GTP-binding_hflX_prd"/>
    <property type="match status" value="1"/>
</dbReference>
<dbReference type="PROSITE" id="PS51705">
    <property type="entry name" value="G_HFLX"/>
    <property type="match status" value="1"/>
</dbReference>
<gene>
    <name evidence="6 11" type="primary">hflX</name>
    <name evidence="11" type="ORF">E6K74_11520</name>
</gene>
<dbReference type="PANTHER" id="PTHR10229:SF0">
    <property type="entry name" value="GTP-BINDING PROTEIN 6-RELATED"/>
    <property type="match status" value="1"/>
</dbReference>
<dbReference type="Gene3D" id="3.40.50.11060">
    <property type="entry name" value="GTPase HflX, N-terminal domain"/>
    <property type="match status" value="1"/>
</dbReference>
<dbReference type="NCBIfam" id="TIGR03156">
    <property type="entry name" value="GTP_HflX"/>
    <property type="match status" value="1"/>
</dbReference>
<comment type="function">
    <text evidence="6">GTPase that associates with the 50S ribosomal subunit and may have a role during protein synthesis or ribosome biogenesis.</text>
</comment>
<dbReference type="Gene3D" id="3.40.50.300">
    <property type="entry name" value="P-loop containing nucleotide triphosphate hydrolases"/>
    <property type="match status" value="1"/>
</dbReference>
<reference evidence="11 12" key="1">
    <citation type="journal article" date="2019" name="Nat. Microbiol.">
        <title>Mediterranean grassland soil C-N compound turnover is dependent on rainfall and depth, and is mediated by genomically divergent microorganisms.</title>
        <authorList>
            <person name="Diamond S."/>
            <person name="Andeer P.F."/>
            <person name="Li Z."/>
            <person name="Crits-Christoph A."/>
            <person name="Burstein D."/>
            <person name="Anantharaman K."/>
            <person name="Lane K.R."/>
            <person name="Thomas B.C."/>
            <person name="Pan C."/>
            <person name="Northen T.R."/>
            <person name="Banfield J.F."/>
        </authorList>
    </citation>
    <scope>NUCLEOTIDE SEQUENCE [LARGE SCALE GENOMIC DNA]</scope>
    <source>
        <strain evidence="11">WS_4</strain>
    </source>
</reference>
<name>A0A538SN19_UNCEI</name>
<dbReference type="AlphaFoldDB" id="A0A538SN19"/>
<dbReference type="InterPro" id="IPR030394">
    <property type="entry name" value="G_HFLX_dom"/>
</dbReference>
<keyword evidence="5 6" id="KW-0342">GTP-binding</keyword>
<feature type="binding site" evidence="7">
    <location>
        <begin position="354"/>
        <end position="356"/>
    </location>
    <ligand>
        <name>GTP</name>
        <dbReference type="ChEBI" id="CHEBI:37565"/>
    </ligand>
</feature>
<feature type="binding site" evidence="7">
    <location>
        <begin position="263"/>
        <end position="266"/>
    </location>
    <ligand>
        <name>GTP</name>
        <dbReference type="ChEBI" id="CHEBI:37565"/>
    </ligand>
</feature>
<dbReference type="InterPro" id="IPR042108">
    <property type="entry name" value="GTPase_HflX_N_sf"/>
</dbReference>
<dbReference type="Pfam" id="PF13167">
    <property type="entry name" value="GTP-bdg_N"/>
    <property type="match status" value="1"/>
</dbReference>
<dbReference type="Pfam" id="PF16360">
    <property type="entry name" value="GTP-bdg_M"/>
    <property type="match status" value="1"/>
</dbReference>
<keyword evidence="4 8" id="KW-0460">Magnesium</keyword>
<evidence type="ECO:0000313" key="11">
    <source>
        <dbReference type="EMBL" id="TMQ52765.1"/>
    </source>
</evidence>
<feature type="binding site" evidence="7">
    <location>
        <begin position="241"/>
        <end position="245"/>
    </location>
    <ligand>
        <name>GTP</name>
        <dbReference type="ChEBI" id="CHEBI:37565"/>
    </ligand>
</feature>
<feature type="domain" description="Hflx-type G" evidence="10">
    <location>
        <begin position="210"/>
        <end position="376"/>
    </location>
</feature>
<dbReference type="Pfam" id="PF01926">
    <property type="entry name" value="MMR_HSR1"/>
    <property type="match status" value="1"/>
</dbReference>
<dbReference type="Proteomes" id="UP000319829">
    <property type="component" value="Unassembled WGS sequence"/>
</dbReference>
<sequence>MERLKTSRMSPTSWRSHLHRERAILAGRETRTRRAENGQFLTELRLLAETAGAQVRGEVLQRRGPIRASTFLSKGKIEEVRVLSGEEQATLLLLDDDLSPAQSRNLGEQLNMKVVDRTGLILDIFSRRARTREARIQVELAQLEYLLPRLTRMWEHLSRLGGGIGTRGPGETQLEVDRRRIREKIAKLKRDLERVVKERRVQRRGRRGCFKVSLVGYTNAGKSTLFNTLTRASVYVEDQLFATLDPTTRVFSIGRDTRALLTDTVGFIRKLPSHLVISFRATLEEVTEADLLLHVVDATEPDIDAHIQAVEAVLDSIGALGRPRLSVFNKIDAVPDEVSILGLRAGYPGAVFVSALTREGIPELRAAALRHLVQNDTHEERTARGGPTES</sequence>
<dbReference type="InterPro" id="IPR032305">
    <property type="entry name" value="GTP-bd_M"/>
</dbReference>
<comment type="cofactor">
    <cofactor evidence="8">
        <name>Mg(2+)</name>
        <dbReference type="ChEBI" id="CHEBI:18420"/>
    </cofactor>
</comment>
<proteinExistence type="inferred from homology"/>
<comment type="subunit">
    <text evidence="6">Monomer. Associates with the 50S ribosomal subunit.</text>
</comment>
<accession>A0A538SN19</accession>
<dbReference type="InterPro" id="IPR027417">
    <property type="entry name" value="P-loop_NTPase"/>
</dbReference>
<evidence type="ECO:0000256" key="8">
    <source>
        <dbReference type="PIRSR" id="PIRSR006809-2"/>
    </source>
</evidence>
<feature type="binding site" evidence="8">
    <location>
        <position position="223"/>
    </location>
    <ligand>
        <name>Mg(2+)</name>
        <dbReference type="ChEBI" id="CHEBI:18420"/>
    </ligand>
</feature>
<comment type="caution">
    <text evidence="11">The sequence shown here is derived from an EMBL/GenBank/DDBJ whole genome shotgun (WGS) entry which is preliminary data.</text>
</comment>
<dbReference type="CDD" id="cd01878">
    <property type="entry name" value="HflX"/>
    <property type="match status" value="1"/>
</dbReference>
<feature type="coiled-coil region" evidence="9">
    <location>
        <begin position="171"/>
        <end position="198"/>
    </location>
</feature>
<feature type="binding site" evidence="8">
    <location>
        <position position="243"/>
    </location>
    <ligand>
        <name>Mg(2+)</name>
        <dbReference type="ChEBI" id="CHEBI:18420"/>
    </ligand>
</feature>
<dbReference type="FunFam" id="3.40.50.11060:FF:000001">
    <property type="entry name" value="GTPase HflX"/>
    <property type="match status" value="1"/>
</dbReference>
<evidence type="ECO:0000256" key="1">
    <source>
        <dbReference type="ARBA" id="ARBA00022490"/>
    </source>
</evidence>
<feature type="binding site" evidence="7">
    <location>
        <begin position="329"/>
        <end position="332"/>
    </location>
    <ligand>
        <name>GTP</name>
        <dbReference type="ChEBI" id="CHEBI:37565"/>
    </ligand>
</feature>
<keyword evidence="3 6" id="KW-0547">Nucleotide-binding</keyword>
<comment type="subcellular location">
    <subcellularLocation>
        <location evidence="6">Cytoplasm</location>
    </subcellularLocation>
    <text evidence="6">May associate with membranes.</text>
</comment>
<dbReference type="Gene3D" id="6.10.250.2860">
    <property type="match status" value="1"/>
</dbReference>
<feature type="binding site" evidence="7">
    <location>
        <begin position="216"/>
        <end position="223"/>
    </location>
    <ligand>
        <name>GTP</name>
        <dbReference type="ChEBI" id="CHEBI:37565"/>
    </ligand>
</feature>
<dbReference type="GO" id="GO:0005525">
    <property type="term" value="F:GTP binding"/>
    <property type="evidence" value="ECO:0007669"/>
    <property type="project" value="UniProtKB-UniRule"/>
</dbReference>
<keyword evidence="1 6" id="KW-0963">Cytoplasm</keyword>